<reference evidence="2" key="1">
    <citation type="submission" date="2018-02" db="EMBL/GenBank/DDBJ databases">
        <authorList>
            <person name="Hornung B."/>
        </authorList>
    </citation>
    <scope>NUCLEOTIDE SEQUENCE [LARGE SCALE GENOMIC DNA]</scope>
</reference>
<gene>
    <name evidence="1" type="ORF">PROPJV5_1944</name>
</gene>
<dbReference type="InterPro" id="IPR018561">
    <property type="entry name" value="AosR"/>
</dbReference>
<sequence>MHSFRRRRGQLTCTFEEAELSVMTSLVNQLMELLTGDGMPRPASNGLGEQDLFAELERDLNGATTDDFNQNPDVDPALRRLFPDAYQDDPRAAAEFRRFSQAEQRDAKFDAAVEMLADLNQVGDDMRCTVPDEHVDAWLKTLTAVRLALSVRLDILTADDIDRLAELPENEPRAAIFSVYEWLGWVQESLLDCLH</sequence>
<evidence type="ECO:0000313" key="1">
    <source>
        <dbReference type="EMBL" id="SPF68970.1"/>
    </source>
</evidence>
<keyword evidence="2" id="KW-1185">Reference proteome</keyword>
<accession>A0A375I2A7</accession>
<dbReference type="AlphaFoldDB" id="A0A375I2A7"/>
<dbReference type="RefSeq" id="WP_119716097.1">
    <property type="nucleotide sequence ID" value="NZ_OMOH01000007.1"/>
</dbReference>
<name>A0A375I2A7_9ACTN</name>
<dbReference type="Pfam" id="PF09438">
    <property type="entry name" value="DUF2017"/>
    <property type="match status" value="1"/>
</dbReference>
<dbReference type="OrthoDB" id="3268479at2"/>
<proteinExistence type="predicted"/>
<dbReference type="EMBL" id="OMOH01000007">
    <property type="protein sequence ID" value="SPF68970.1"/>
    <property type="molecule type" value="Genomic_DNA"/>
</dbReference>
<dbReference type="Proteomes" id="UP000265962">
    <property type="component" value="Unassembled WGS sequence"/>
</dbReference>
<evidence type="ECO:0000313" key="2">
    <source>
        <dbReference type="Proteomes" id="UP000265962"/>
    </source>
</evidence>
<protein>
    <submittedName>
        <fullName evidence="1">Uncharacterized protein</fullName>
    </submittedName>
</protein>
<organism evidence="1 2">
    <name type="scientific">Propionibacterium ruminifibrarum</name>
    <dbReference type="NCBI Taxonomy" id="1962131"/>
    <lineage>
        <taxon>Bacteria</taxon>
        <taxon>Bacillati</taxon>
        <taxon>Actinomycetota</taxon>
        <taxon>Actinomycetes</taxon>
        <taxon>Propionibacteriales</taxon>
        <taxon>Propionibacteriaceae</taxon>
        <taxon>Propionibacterium</taxon>
    </lineage>
</organism>